<dbReference type="EMBL" id="VSSQ01019897">
    <property type="protein sequence ID" value="MPM64348.1"/>
    <property type="molecule type" value="Genomic_DNA"/>
</dbReference>
<protein>
    <recommendedName>
        <fullName evidence="2">ATPase P</fullName>
    </recommendedName>
</protein>
<accession>A0A645BGW6</accession>
<gene>
    <name evidence="1" type="ORF">SDC9_111234</name>
</gene>
<proteinExistence type="predicted"/>
<comment type="caution">
    <text evidence="1">The sequence shown here is derived from an EMBL/GenBank/DDBJ whole genome shotgun (WGS) entry which is preliminary data.</text>
</comment>
<evidence type="ECO:0008006" key="2">
    <source>
        <dbReference type="Google" id="ProtNLM"/>
    </source>
</evidence>
<dbReference type="AlphaFoldDB" id="A0A645BGW6"/>
<sequence>MIEIHIPGRDPYMLHYLAVDYNGTIAEDGQLFEGVKARFEELSKLVDISILTADTYGTVRAQCAKLPVEVRTFPQAGAAACKRAIIQSLGGGVVCLGNGYNDIQMFDEADLSIAVLACEGMCAALLPHADVLVMSPLDGLDLLLHTDRLRATLRS</sequence>
<evidence type="ECO:0000313" key="1">
    <source>
        <dbReference type="EMBL" id="MPM64348.1"/>
    </source>
</evidence>
<dbReference type="SUPFAM" id="SSF56784">
    <property type="entry name" value="HAD-like"/>
    <property type="match status" value="1"/>
</dbReference>
<dbReference type="InterPro" id="IPR036412">
    <property type="entry name" value="HAD-like_sf"/>
</dbReference>
<dbReference type="InterPro" id="IPR023214">
    <property type="entry name" value="HAD_sf"/>
</dbReference>
<organism evidence="1">
    <name type="scientific">bioreactor metagenome</name>
    <dbReference type="NCBI Taxonomy" id="1076179"/>
    <lineage>
        <taxon>unclassified sequences</taxon>
        <taxon>metagenomes</taxon>
        <taxon>ecological metagenomes</taxon>
    </lineage>
</organism>
<dbReference type="Gene3D" id="3.40.50.1000">
    <property type="entry name" value="HAD superfamily/HAD-like"/>
    <property type="match status" value="1"/>
</dbReference>
<name>A0A645BGW6_9ZZZZ</name>
<reference evidence="1" key="1">
    <citation type="submission" date="2019-08" db="EMBL/GenBank/DDBJ databases">
        <authorList>
            <person name="Kucharzyk K."/>
            <person name="Murdoch R.W."/>
            <person name="Higgins S."/>
            <person name="Loffler F."/>
        </authorList>
    </citation>
    <scope>NUCLEOTIDE SEQUENCE</scope>
</reference>